<feature type="compositionally biased region" description="Polar residues" evidence="1">
    <location>
        <begin position="47"/>
        <end position="64"/>
    </location>
</feature>
<name>W6ZBH8_COCMI</name>
<sequence>MSSLTIQESSNTQPQNPVNPGDDTSGTFKGDPSVPFKTGRSTDPAGLSTSVDKSSYGQQNASDTSEQRRGEDLKQNTKQEYEGSSNVGVKTGSESLLDSVERSVKESGQEDRSRVDVGQVTGGRKSRQNLVSVND</sequence>
<feature type="compositionally biased region" description="Basic and acidic residues" evidence="1">
    <location>
        <begin position="99"/>
        <end position="115"/>
    </location>
</feature>
<protein>
    <submittedName>
        <fullName evidence="2">Uncharacterized protein</fullName>
    </submittedName>
</protein>
<feature type="compositionally biased region" description="Polar residues" evidence="1">
    <location>
        <begin position="1"/>
        <end position="27"/>
    </location>
</feature>
<dbReference type="HOGENOM" id="CLU_2009317_0_0_1"/>
<reference evidence="2 3" key="1">
    <citation type="journal article" date="2013" name="PLoS Genet.">
        <title>Comparative genome structure, secondary metabolite, and effector coding capacity across Cochliobolus pathogens.</title>
        <authorList>
            <person name="Condon B.J."/>
            <person name="Leng Y."/>
            <person name="Wu D."/>
            <person name="Bushley K.E."/>
            <person name="Ohm R.A."/>
            <person name="Otillar R."/>
            <person name="Martin J."/>
            <person name="Schackwitz W."/>
            <person name="Grimwood J."/>
            <person name="MohdZainudin N."/>
            <person name="Xue C."/>
            <person name="Wang R."/>
            <person name="Manning V.A."/>
            <person name="Dhillon B."/>
            <person name="Tu Z.J."/>
            <person name="Steffenson B.J."/>
            <person name="Salamov A."/>
            <person name="Sun H."/>
            <person name="Lowry S."/>
            <person name="LaButti K."/>
            <person name="Han J."/>
            <person name="Copeland A."/>
            <person name="Lindquist E."/>
            <person name="Barry K."/>
            <person name="Schmutz J."/>
            <person name="Baker S.E."/>
            <person name="Ciuffetti L.M."/>
            <person name="Grigoriev I.V."/>
            <person name="Zhong S."/>
            <person name="Turgeon B.G."/>
        </authorList>
    </citation>
    <scope>NUCLEOTIDE SEQUENCE [LARGE SCALE GENOMIC DNA]</scope>
    <source>
        <strain evidence="2 3">ATCC 44560</strain>
    </source>
</reference>
<feature type="region of interest" description="Disordered" evidence="1">
    <location>
        <begin position="1"/>
        <end position="135"/>
    </location>
</feature>
<proteinExistence type="predicted"/>
<dbReference type="EMBL" id="KI963997">
    <property type="protein sequence ID" value="EUC44804.1"/>
    <property type="molecule type" value="Genomic_DNA"/>
</dbReference>
<organism evidence="2 3">
    <name type="scientific">Bipolaris oryzae ATCC 44560</name>
    <dbReference type="NCBI Taxonomy" id="930090"/>
    <lineage>
        <taxon>Eukaryota</taxon>
        <taxon>Fungi</taxon>
        <taxon>Dikarya</taxon>
        <taxon>Ascomycota</taxon>
        <taxon>Pezizomycotina</taxon>
        <taxon>Dothideomycetes</taxon>
        <taxon>Pleosporomycetidae</taxon>
        <taxon>Pleosporales</taxon>
        <taxon>Pleosporineae</taxon>
        <taxon>Pleosporaceae</taxon>
        <taxon>Bipolaris</taxon>
    </lineage>
</organism>
<evidence type="ECO:0000256" key="1">
    <source>
        <dbReference type="SAM" id="MobiDB-lite"/>
    </source>
</evidence>
<keyword evidence="3" id="KW-1185">Reference proteome</keyword>
<feature type="compositionally biased region" description="Basic and acidic residues" evidence="1">
    <location>
        <begin position="65"/>
        <end position="81"/>
    </location>
</feature>
<evidence type="ECO:0000313" key="2">
    <source>
        <dbReference type="EMBL" id="EUC44804.1"/>
    </source>
</evidence>
<dbReference type="Proteomes" id="UP000054032">
    <property type="component" value="Unassembled WGS sequence"/>
</dbReference>
<accession>W6ZBH8</accession>
<feature type="compositionally biased region" description="Polar residues" evidence="1">
    <location>
        <begin position="82"/>
        <end position="96"/>
    </location>
</feature>
<evidence type="ECO:0000313" key="3">
    <source>
        <dbReference type="Proteomes" id="UP000054032"/>
    </source>
</evidence>
<dbReference type="RefSeq" id="XP_007688701.1">
    <property type="nucleotide sequence ID" value="XM_007690511.1"/>
</dbReference>
<dbReference type="KEGG" id="bor:COCMIDRAFT_97215"/>
<gene>
    <name evidence="2" type="ORF">COCMIDRAFT_97215</name>
</gene>
<dbReference type="AlphaFoldDB" id="W6ZBH8"/>
<dbReference type="OrthoDB" id="3784937at2759"/>
<dbReference type="GeneID" id="19129013"/>